<dbReference type="EMBL" id="FOXP01000004">
    <property type="protein sequence ID" value="SFP61663.1"/>
    <property type="molecule type" value="Genomic_DNA"/>
</dbReference>
<dbReference type="InterPro" id="IPR001466">
    <property type="entry name" value="Beta-lactam-related"/>
</dbReference>
<gene>
    <name evidence="3" type="ORF">SAMN04488241_104105</name>
</gene>
<evidence type="ECO:0000259" key="2">
    <source>
        <dbReference type="Pfam" id="PF00144"/>
    </source>
</evidence>
<dbReference type="AlphaFoldDB" id="A0A1I5RT42"/>
<dbReference type="PANTHER" id="PTHR43283:SF7">
    <property type="entry name" value="BETA-LACTAMASE-RELATED DOMAIN-CONTAINING PROTEIN"/>
    <property type="match status" value="1"/>
</dbReference>
<dbReference type="SUPFAM" id="SSF56601">
    <property type="entry name" value="beta-lactamase/transpeptidase-like"/>
    <property type="match status" value="1"/>
</dbReference>
<dbReference type="Proteomes" id="UP000199586">
    <property type="component" value="Unassembled WGS sequence"/>
</dbReference>
<dbReference type="OrthoDB" id="9814204at2"/>
<dbReference type="PANTHER" id="PTHR43283">
    <property type="entry name" value="BETA-LACTAMASE-RELATED"/>
    <property type="match status" value="1"/>
</dbReference>
<evidence type="ECO:0000256" key="1">
    <source>
        <dbReference type="SAM" id="SignalP"/>
    </source>
</evidence>
<proteinExistence type="predicted"/>
<dbReference type="InterPro" id="IPR012338">
    <property type="entry name" value="Beta-lactam/transpept-like"/>
</dbReference>
<dbReference type="Gene3D" id="3.40.710.10">
    <property type="entry name" value="DD-peptidase/beta-lactamase superfamily"/>
    <property type="match status" value="1"/>
</dbReference>
<dbReference type="Pfam" id="PF00144">
    <property type="entry name" value="Beta-lactamase"/>
    <property type="match status" value="1"/>
</dbReference>
<feature type="chain" id="PRO_5011453645" evidence="1">
    <location>
        <begin position="22"/>
        <end position="458"/>
    </location>
</feature>
<sequence length="458" mass="48734">MKSAISLALLLVPLPMGPATAQQVASTPPTTYQRAIAAGYKAAMICSGVFNAGRTPAQIEADELAGIYPDYAPILPTLPPAAIDRTTHSVTVAFDDKLPPRQSDWRPGTGCTTMPIGSRVRPLFHPHAPQPGPAAADPRPWPLGDAGIAPRPSPALASTVANAFDDDYGEGAKTVGVVILRDGHVVAERYSEGFGPFVANRTWSVAKSIAGTLVGLAGMNTTSTAGIYGMPGFDSSDPRSGISVDHLLRMASGLHSDTAGNRTDAIYFGGTAVDEQAMSWPLEAAPGARFRYANNDILLAMRAVRRSLGEERHTFFPKASLFLPLGMANTIAERDWHGNYILSSQVWSTARDLARLGQFWLQDGVWEGKRLLPAGWMAYMTAPSGPQPESGPGYGATLWLFGPKQGLPAGSYAAQGNRGQYVMVIPSRRLVIVRRGEDPGPARFDIARFAADVVAATQ</sequence>
<reference evidence="3 4" key="1">
    <citation type="submission" date="2016-10" db="EMBL/GenBank/DDBJ databases">
        <authorList>
            <person name="de Groot N.N."/>
        </authorList>
    </citation>
    <scope>NUCLEOTIDE SEQUENCE [LARGE SCALE GENOMIC DNA]</scope>
    <source>
        <strain evidence="3 4">CGMCC 1.9113</strain>
    </source>
</reference>
<dbReference type="InterPro" id="IPR050789">
    <property type="entry name" value="Diverse_Enzym_Activities"/>
</dbReference>
<dbReference type="STRING" id="634430.SAMN04488241_104105"/>
<organism evidence="3 4">
    <name type="scientific">Sphingomonas rubra</name>
    <dbReference type="NCBI Taxonomy" id="634430"/>
    <lineage>
        <taxon>Bacteria</taxon>
        <taxon>Pseudomonadati</taxon>
        <taxon>Pseudomonadota</taxon>
        <taxon>Alphaproteobacteria</taxon>
        <taxon>Sphingomonadales</taxon>
        <taxon>Sphingomonadaceae</taxon>
        <taxon>Sphingomonas</taxon>
    </lineage>
</organism>
<keyword evidence="4" id="KW-1185">Reference proteome</keyword>
<accession>A0A1I5RT42</accession>
<evidence type="ECO:0000313" key="4">
    <source>
        <dbReference type="Proteomes" id="UP000199586"/>
    </source>
</evidence>
<dbReference type="RefSeq" id="WP_093332590.1">
    <property type="nucleotide sequence ID" value="NZ_FOXP01000004.1"/>
</dbReference>
<protein>
    <submittedName>
        <fullName evidence="3">CubicO group peptidase, beta-lactamase class C family</fullName>
    </submittedName>
</protein>
<name>A0A1I5RT42_9SPHN</name>
<keyword evidence="1" id="KW-0732">Signal</keyword>
<evidence type="ECO:0000313" key="3">
    <source>
        <dbReference type="EMBL" id="SFP61663.1"/>
    </source>
</evidence>
<feature type="signal peptide" evidence="1">
    <location>
        <begin position="1"/>
        <end position="21"/>
    </location>
</feature>
<feature type="domain" description="Beta-lactamase-related" evidence="2">
    <location>
        <begin position="171"/>
        <end position="441"/>
    </location>
</feature>